<dbReference type="Gene3D" id="1.10.150.240">
    <property type="entry name" value="Putative phosphatase, domain 2"/>
    <property type="match status" value="1"/>
</dbReference>
<comment type="caution">
    <text evidence="1">The sequence shown here is derived from an EMBL/GenBank/DDBJ whole genome shotgun (WGS) entry which is preliminary data.</text>
</comment>
<sequence length="195" mass="22342">MKENILIDLGGILIDLDFNAMHDAFEALGVREEPAKSDLQKYETGKMSTADFYSLWQTSNWVMKSDINHAWNALLLDIPEERIALLKKLSRKHRLYLVSNTNELHINAIKSQMGIFGWNQFSKLFEKMYFSHEVGNRKPNKAFFESILKDAGLSAEDCSFIDDTKEHVDAAAKLGMDAHYVNLEEETILDLDIAR</sequence>
<dbReference type="GO" id="GO:0016787">
    <property type="term" value="F:hydrolase activity"/>
    <property type="evidence" value="ECO:0007669"/>
    <property type="project" value="UniProtKB-KW"/>
</dbReference>
<name>A0A6N6RFS2_9FLAO</name>
<dbReference type="OrthoDB" id="9797415at2"/>
<dbReference type="RefSeq" id="WP_151668233.1">
    <property type="nucleotide sequence ID" value="NZ_WBVO01000012.1"/>
</dbReference>
<gene>
    <name evidence="1" type="ORF">F8C67_12670</name>
</gene>
<dbReference type="EMBL" id="WBVO01000012">
    <property type="protein sequence ID" value="KAB2807043.1"/>
    <property type="molecule type" value="Genomic_DNA"/>
</dbReference>
<dbReference type="PANTHER" id="PTHR43611">
    <property type="entry name" value="ALPHA-D-GLUCOSE 1-PHOSPHATE PHOSPHATASE"/>
    <property type="match status" value="1"/>
</dbReference>
<reference evidence="1 2" key="1">
    <citation type="submission" date="2019-09" db="EMBL/GenBank/DDBJ databases">
        <title>Genomes of family Cryomorphaceae.</title>
        <authorList>
            <person name="Bowman J.P."/>
        </authorList>
    </citation>
    <scope>NUCLEOTIDE SEQUENCE [LARGE SCALE GENOMIC DNA]</scope>
    <source>
        <strain evidence="1 2">LMG 25704</strain>
    </source>
</reference>
<accession>A0A6N6RFS2</accession>
<dbReference type="SFLD" id="SFLDG01129">
    <property type="entry name" value="C1.5:_HAD__Beta-PGM__Phosphata"/>
    <property type="match status" value="1"/>
</dbReference>
<dbReference type="PANTHER" id="PTHR43611:SF3">
    <property type="entry name" value="FLAVIN MONONUCLEOTIDE HYDROLASE 1, CHLOROPLATIC"/>
    <property type="match status" value="1"/>
</dbReference>
<dbReference type="InterPro" id="IPR023198">
    <property type="entry name" value="PGP-like_dom2"/>
</dbReference>
<dbReference type="SFLD" id="SFLDS00003">
    <property type="entry name" value="Haloacid_Dehalogenase"/>
    <property type="match status" value="1"/>
</dbReference>
<dbReference type="SUPFAM" id="SSF56784">
    <property type="entry name" value="HAD-like"/>
    <property type="match status" value="1"/>
</dbReference>
<dbReference type="Gene3D" id="3.40.50.1000">
    <property type="entry name" value="HAD superfamily/HAD-like"/>
    <property type="match status" value="1"/>
</dbReference>
<dbReference type="InterPro" id="IPR036412">
    <property type="entry name" value="HAD-like_sf"/>
</dbReference>
<dbReference type="NCBIfam" id="TIGR01509">
    <property type="entry name" value="HAD-SF-IA-v3"/>
    <property type="match status" value="1"/>
</dbReference>
<dbReference type="InterPro" id="IPR023214">
    <property type="entry name" value="HAD_sf"/>
</dbReference>
<dbReference type="Pfam" id="PF00702">
    <property type="entry name" value="Hydrolase"/>
    <property type="match status" value="1"/>
</dbReference>
<keyword evidence="1" id="KW-0378">Hydrolase</keyword>
<dbReference type="InterPro" id="IPR006439">
    <property type="entry name" value="HAD-SF_hydro_IA"/>
</dbReference>
<evidence type="ECO:0000313" key="2">
    <source>
        <dbReference type="Proteomes" id="UP000468650"/>
    </source>
</evidence>
<protein>
    <submittedName>
        <fullName evidence="1">HAD-IA family hydrolase</fullName>
    </submittedName>
</protein>
<evidence type="ECO:0000313" key="1">
    <source>
        <dbReference type="EMBL" id="KAB2807043.1"/>
    </source>
</evidence>
<proteinExistence type="predicted"/>
<keyword evidence="2" id="KW-1185">Reference proteome</keyword>
<dbReference type="Proteomes" id="UP000468650">
    <property type="component" value="Unassembled WGS sequence"/>
</dbReference>
<dbReference type="AlphaFoldDB" id="A0A6N6RFS2"/>
<organism evidence="1 2">
    <name type="scientific">Phaeocystidibacter luteus</name>
    <dbReference type="NCBI Taxonomy" id="911197"/>
    <lineage>
        <taxon>Bacteria</taxon>
        <taxon>Pseudomonadati</taxon>
        <taxon>Bacteroidota</taxon>
        <taxon>Flavobacteriia</taxon>
        <taxon>Flavobacteriales</taxon>
        <taxon>Phaeocystidibacteraceae</taxon>
        <taxon>Phaeocystidibacter</taxon>
    </lineage>
</organism>